<dbReference type="Proteomes" id="UP000824469">
    <property type="component" value="Unassembled WGS sequence"/>
</dbReference>
<comment type="caution">
    <text evidence="4">The sequence shown here is derived from an EMBL/GenBank/DDBJ whole genome shotgun (WGS) entry which is preliminary data.</text>
</comment>
<dbReference type="OMA" id="ITIQHSA"/>
<dbReference type="InterPro" id="IPR033734">
    <property type="entry name" value="Jacalin-like_lectin_dom_plant"/>
</dbReference>
<keyword evidence="2" id="KW-0430">Lectin</keyword>
<dbReference type="PROSITE" id="PS51752">
    <property type="entry name" value="JACALIN_LECTIN"/>
    <property type="match status" value="1"/>
</dbReference>
<evidence type="ECO:0000259" key="3">
    <source>
        <dbReference type="PROSITE" id="PS51752"/>
    </source>
</evidence>
<comment type="similarity">
    <text evidence="1">Belongs to the jacalin lectin family.</text>
</comment>
<dbReference type="AlphaFoldDB" id="A0AA38GNS4"/>
<feature type="domain" description="Jacalin-type lectin" evidence="3">
    <location>
        <begin position="43"/>
        <end position="185"/>
    </location>
</feature>
<keyword evidence="5" id="KW-1185">Reference proteome</keyword>
<dbReference type="EMBL" id="JAHRHJ020000002">
    <property type="protein sequence ID" value="KAH9326937.1"/>
    <property type="molecule type" value="Genomic_DNA"/>
</dbReference>
<dbReference type="CDD" id="cd09612">
    <property type="entry name" value="Jacalin"/>
    <property type="match status" value="1"/>
</dbReference>
<evidence type="ECO:0000256" key="1">
    <source>
        <dbReference type="ARBA" id="ARBA00006568"/>
    </source>
</evidence>
<evidence type="ECO:0000313" key="4">
    <source>
        <dbReference type="EMBL" id="KAH9326937.1"/>
    </source>
</evidence>
<proteinExistence type="inferred from homology"/>
<dbReference type="SMART" id="SM00915">
    <property type="entry name" value="Jacalin"/>
    <property type="match status" value="1"/>
</dbReference>
<name>A0AA38GNS4_TAXCH</name>
<dbReference type="SUPFAM" id="SSF51101">
    <property type="entry name" value="Mannose-binding lectins"/>
    <property type="match status" value="1"/>
</dbReference>
<accession>A0AA38GNS4</accession>
<dbReference type="InterPro" id="IPR001229">
    <property type="entry name" value="Jacalin-like_lectin_dom"/>
</dbReference>
<dbReference type="GO" id="GO:0030246">
    <property type="term" value="F:carbohydrate binding"/>
    <property type="evidence" value="ECO:0007669"/>
    <property type="project" value="UniProtKB-KW"/>
</dbReference>
<evidence type="ECO:0000256" key="2">
    <source>
        <dbReference type="ARBA" id="ARBA00022734"/>
    </source>
</evidence>
<evidence type="ECO:0000313" key="5">
    <source>
        <dbReference type="Proteomes" id="UP000824469"/>
    </source>
</evidence>
<dbReference type="PANTHER" id="PTHR47293">
    <property type="entry name" value="JACALIN-RELATED LECTIN 3"/>
    <property type="match status" value="1"/>
</dbReference>
<dbReference type="Pfam" id="PF01419">
    <property type="entry name" value="Jacalin"/>
    <property type="match status" value="1"/>
</dbReference>
<organism evidence="4 5">
    <name type="scientific">Taxus chinensis</name>
    <name type="common">Chinese yew</name>
    <name type="synonym">Taxus wallichiana var. chinensis</name>
    <dbReference type="NCBI Taxonomy" id="29808"/>
    <lineage>
        <taxon>Eukaryota</taxon>
        <taxon>Viridiplantae</taxon>
        <taxon>Streptophyta</taxon>
        <taxon>Embryophyta</taxon>
        <taxon>Tracheophyta</taxon>
        <taxon>Spermatophyta</taxon>
        <taxon>Pinopsida</taxon>
        <taxon>Pinidae</taxon>
        <taxon>Conifers II</taxon>
        <taxon>Cupressales</taxon>
        <taxon>Taxaceae</taxon>
        <taxon>Taxus</taxon>
    </lineage>
</organism>
<dbReference type="PANTHER" id="PTHR47293:SF68">
    <property type="entry name" value="JACALIN-RELATED LECTIN 3"/>
    <property type="match status" value="1"/>
</dbReference>
<dbReference type="InterPro" id="IPR036404">
    <property type="entry name" value="Jacalin-like_lectin_dom_sf"/>
</dbReference>
<reference evidence="4 5" key="1">
    <citation type="journal article" date="2021" name="Nat. Plants">
        <title>The Taxus genome provides insights into paclitaxel biosynthesis.</title>
        <authorList>
            <person name="Xiong X."/>
            <person name="Gou J."/>
            <person name="Liao Q."/>
            <person name="Li Y."/>
            <person name="Zhou Q."/>
            <person name="Bi G."/>
            <person name="Li C."/>
            <person name="Du R."/>
            <person name="Wang X."/>
            <person name="Sun T."/>
            <person name="Guo L."/>
            <person name="Liang H."/>
            <person name="Lu P."/>
            <person name="Wu Y."/>
            <person name="Zhang Z."/>
            <person name="Ro D.K."/>
            <person name="Shang Y."/>
            <person name="Huang S."/>
            <person name="Yan J."/>
        </authorList>
    </citation>
    <scope>NUCLEOTIDE SEQUENCE [LARGE SCALE GENOMIC DNA]</scope>
    <source>
        <strain evidence="4">Ta-2019</strain>
    </source>
</reference>
<dbReference type="Gene3D" id="2.100.10.30">
    <property type="entry name" value="Jacalin-like lectin domain"/>
    <property type="match status" value="1"/>
</dbReference>
<dbReference type="FunFam" id="2.100.10.30:FF:000001">
    <property type="entry name" value="Jacalin-related lectin 33"/>
    <property type="match status" value="1"/>
</dbReference>
<protein>
    <recommendedName>
        <fullName evidence="3">Jacalin-type lectin domain-containing protein</fullName>
    </recommendedName>
</protein>
<gene>
    <name evidence="4" type="ORF">KI387_007115</name>
</gene>
<sequence length="205" mass="22097">MFLEFTILLPPEWDFGGSIDIAIFLVCNGSRVIDSDLVFTTLGYDVATNVGNGGSPWDDGVYTGIKQIVIVHAAAIDSIRIEYDKNGRSVWSDKHGGNGGTKTDKIVLDYPNEILTSLSGHSGHISHGSPCVIRSLTFHSNLRKFGPYGVEQGTYFTVPMSGGKMTGLNGQSGWLLDSIGVCLSHSSQNSIWSTIKDTAVNIIWG</sequence>